<name>A0AAP2G9E9_9RHOB</name>
<evidence type="ECO:0000313" key="1">
    <source>
        <dbReference type="EMBL" id="MBT0958917.1"/>
    </source>
</evidence>
<organism evidence="1 2">
    <name type="scientific">Harenicola maris</name>
    <dbReference type="NCBI Taxonomy" id="2841044"/>
    <lineage>
        <taxon>Bacteria</taxon>
        <taxon>Pseudomonadati</taxon>
        <taxon>Pseudomonadota</taxon>
        <taxon>Alphaproteobacteria</taxon>
        <taxon>Rhodobacterales</taxon>
        <taxon>Paracoccaceae</taxon>
        <taxon>Harenicola</taxon>
    </lineage>
</organism>
<protein>
    <submittedName>
        <fullName evidence="1">Uncharacterized protein</fullName>
    </submittedName>
</protein>
<sequence length="215" mass="24347">MFEKSNATSLALVNFLRSCPSLSICSPSNLVLRVSNQVTMYENSDSPLSFNGFWLLNRKTWTVDVERAEMWCVKAEDVVNETRSRLRALKKKPMPSDELTPTKERLLHYQGPLGRVQTLISVFRQFQGCALTFKETDAPNSASEFNAFFGQPIEDPDFSIATGRPRKQEIALDSYQRVFPVGHGNHPWKIVVRKIEADCGLSIHVDTLKRALGKK</sequence>
<proteinExistence type="predicted"/>
<dbReference type="EMBL" id="JADQAZ010000003">
    <property type="protein sequence ID" value="MBT0958917.1"/>
    <property type="molecule type" value="Genomic_DNA"/>
</dbReference>
<dbReference type="RefSeq" id="WP_327795130.1">
    <property type="nucleotide sequence ID" value="NZ_JADQAZ010000003.1"/>
</dbReference>
<gene>
    <name evidence="1" type="ORF">IV417_16130</name>
</gene>
<dbReference type="AlphaFoldDB" id="A0AAP2G9E9"/>
<evidence type="ECO:0000313" key="2">
    <source>
        <dbReference type="Proteomes" id="UP001315686"/>
    </source>
</evidence>
<accession>A0AAP2G9E9</accession>
<dbReference type="Proteomes" id="UP001315686">
    <property type="component" value="Unassembled WGS sequence"/>
</dbReference>
<comment type="caution">
    <text evidence="1">The sequence shown here is derived from an EMBL/GenBank/DDBJ whole genome shotgun (WGS) entry which is preliminary data.</text>
</comment>
<reference evidence="1 2" key="1">
    <citation type="journal article" date="2021" name="Arch. Microbiol.">
        <title>Harenicola maris gen. nov., sp. nov. isolated from the Sea of Japan shallow sediments.</title>
        <authorList>
            <person name="Romanenko L.A."/>
            <person name="Kurilenko V.V."/>
            <person name="Chernysheva N.Y."/>
            <person name="Tekutyeva L.A."/>
            <person name="Velansky P.V."/>
            <person name="Svetashev V.I."/>
            <person name="Isaeva M.P."/>
        </authorList>
    </citation>
    <scope>NUCLEOTIDE SEQUENCE [LARGE SCALE GENOMIC DNA]</scope>
    <source>
        <strain evidence="1 2">KMM 3653</strain>
    </source>
</reference>
<keyword evidence="2" id="KW-1185">Reference proteome</keyword>